<feature type="transmembrane region" description="Helical" evidence="1">
    <location>
        <begin position="40"/>
        <end position="61"/>
    </location>
</feature>
<keyword evidence="3" id="KW-1185">Reference proteome</keyword>
<feature type="transmembrane region" description="Helical" evidence="1">
    <location>
        <begin position="82"/>
        <end position="99"/>
    </location>
</feature>
<keyword evidence="1" id="KW-0472">Membrane</keyword>
<dbReference type="PATRIC" id="fig|1033806.12.peg.2494"/>
<gene>
    <name evidence="2" type="ORF">HTIA_2507</name>
</gene>
<feature type="transmembrane region" description="Helical" evidence="1">
    <location>
        <begin position="105"/>
        <end position="127"/>
    </location>
</feature>
<keyword evidence="1" id="KW-1133">Transmembrane helix</keyword>
<protein>
    <submittedName>
        <fullName evidence="2">Mechanosensitive ion channel-like protein</fullName>
    </submittedName>
</protein>
<dbReference type="InterPro" id="IPR011014">
    <property type="entry name" value="MscS_channel_TM-2"/>
</dbReference>
<reference evidence="2 3" key="1">
    <citation type="journal article" date="2014" name="Environ. Microbiol.">
        <title>Halorhabdus tiamatea: proteogenomics and glycosidase activity measurements identify the first cultivated euryarchaeon from a deep-sea anoxic brine lake as potential polysaccharide degrader.</title>
        <authorList>
            <person name="Werner J."/>
            <person name="Ferrer M."/>
            <person name="Michel G."/>
            <person name="Mann A.J."/>
            <person name="Huang S."/>
            <person name="Juarez S."/>
            <person name="Ciordia S."/>
            <person name="Albar J.P."/>
            <person name="Alcaide M."/>
            <person name="La Cono V."/>
            <person name="Yakimov M.M."/>
            <person name="Antunes A."/>
            <person name="Taborda M."/>
            <person name="Da Costa M.S."/>
            <person name="Amann R.I."/>
            <person name="Gloeckner F.O."/>
            <person name="Golyshina O.V."/>
            <person name="Golyshin P.N."/>
            <person name="Teeling H."/>
        </authorList>
    </citation>
    <scope>NUCLEOTIDE SEQUENCE [LARGE SCALE GENOMIC DNA]</scope>
    <source>
        <strain evidence="3">SARL4B</strain>
    </source>
</reference>
<sequence>MQPLAVGWIDVVGATTTEAANPIQAAGWIPTWIPDWSLDIFAVVVVLGLAWVASRLLVSLLGRRIARQFSRPSLTRAFIRGLRVGVFVLALLVILRIFGLQLGDIALSVTVFTAVVGVVLAPIGRVAKSSRVQ</sequence>
<evidence type="ECO:0000313" key="3">
    <source>
        <dbReference type="Proteomes" id="UP000015381"/>
    </source>
</evidence>
<dbReference type="EMBL" id="HF571520">
    <property type="protein sequence ID" value="CCQ34614.1"/>
    <property type="molecule type" value="Genomic_DNA"/>
</dbReference>
<organism evidence="2 3">
    <name type="scientific">Halorhabdus tiamatea SARL4B</name>
    <dbReference type="NCBI Taxonomy" id="1033806"/>
    <lineage>
        <taxon>Archaea</taxon>
        <taxon>Methanobacteriati</taxon>
        <taxon>Methanobacteriota</taxon>
        <taxon>Stenosarchaea group</taxon>
        <taxon>Halobacteria</taxon>
        <taxon>Halobacteriales</taxon>
        <taxon>Haloarculaceae</taxon>
        <taxon>Halorhabdus</taxon>
    </lineage>
</organism>
<dbReference type="HOGENOM" id="CLU_1901888_0_0_2"/>
<dbReference type="OrthoDB" id="11475at2157"/>
<name>S6CUR3_9EURY</name>
<accession>S6CUR3</accession>
<dbReference type="GO" id="GO:0016020">
    <property type="term" value="C:membrane"/>
    <property type="evidence" value="ECO:0007669"/>
    <property type="project" value="InterPro"/>
</dbReference>
<dbReference type="AlphaFoldDB" id="S6CUR3"/>
<evidence type="ECO:0000313" key="2">
    <source>
        <dbReference type="EMBL" id="CCQ34614.1"/>
    </source>
</evidence>
<evidence type="ECO:0000256" key="1">
    <source>
        <dbReference type="SAM" id="Phobius"/>
    </source>
</evidence>
<dbReference type="Proteomes" id="UP000015381">
    <property type="component" value="Chromosome I"/>
</dbReference>
<dbReference type="KEGG" id="hti:HTIA_2507"/>
<keyword evidence="1" id="KW-0812">Transmembrane</keyword>
<proteinExistence type="predicted"/>
<dbReference type="SUPFAM" id="SSF82861">
    <property type="entry name" value="Mechanosensitive channel protein MscS (YggB), transmembrane region"/>
    <property type="match status" value="1"/>
</dbReference>